<accession>A0AAD9RUL3</accession>
<reference evidence="2" key="1">
    <citation type="submission" date="2021-08" db="EMBL/GenBank/DDBJ databases">
        <authorList>
            <person name="Misof B."/>
            <person name="Oliver O."/>
            <person name="Podsiadlowski L."/>
            <person name="Donath A."/>
            <person name="Peters R."/>
            <person name="Mayer C."/>
            <person name="Rust J."/>
            <person name="Gunkel S."/>
            <person name="Lesny P."/>
            <person name="Martin S."/>
            <person name="Oeyen J.P."/>
            <person name="Petersen M."/>
            <person name="Panagiotis P."/>
            <person name="Wilbrandt J."/>
            <person name="Tanja T."/>
        </authorList>
    </citation>
    <scope>NUCLEOTIDE SEQUENCE</scope>
    <source>
        <strain evidence="2">GBR_01_08_01A</strain>
        <tissue evidence="2">Thorax + abdomen</tissue>
    </source>
</reference>
<dbReference type="PANTHER" id="PTHR21405:SF0">
    <property type="entry name" value="TETRATRICOPEPTIDE REPEAT PROTEIN 36"/>
    <property type="match status" value="1"/>
</dbReference>
<dbReference type="SMART" id="SM00028">
    <property type="entry name" value="TPR"/>
    <property type="match status" value="3"/>
</dbReference>
<protein>
    <recommendedName>
        <fullName evidence="4">Tetratricopeptide repeat protein 36</fullName>
    </recommendedName>
</protein>
<keyword evidence="3" id="KW-1185">Reference proteome</keyword>
<dbReference type="Proteomes" id="UP001258017">
    <property type="component" value="Unassembled WGS sequence"/>
</dbReference>
<dbReference type="InterPro" id="IPR011990">
    <property type="entry name" value="TPR-like_helical_dom_sf"/>
</dbReference>
<evidence type="ECO:0008006" key="4">
    <source>
        <dbReference type="Google" id="ProtNLM"/>
    </source>
</evidence>
<sequence length="182" mass="20226">MEGLSERDRAILNVIFDPLQAHGSIDFSKNEDLDTLNQSETDPLAEDVLLIVKKAISCAESDNFDECFRLFEEALRKAPSSPSILNDRAQALRLAGRDNEALEDLHMAVKFSQGKGKAGIRALCQRGILYRYMKEDQKAKDDFTLAAEAGSSFARSQLVALNPYAAMCNAMLREITLKSTQH</sequence>
<comment type="caution">
    <text evidence="2">The sequence shown here is derived from an EMBL/GenBank/DDBJ whole genome shotgun (WGS) entry which is preliminary data.</text>
</comment>
<organism evidence="2 3">
    <name type="scientific">Odynerus spinipes</name>
    <dbReference type="NCBI Taxonomy" id="1348599"/>
    <lineage>
        <taxon>Eukaryota</taxon>
        <taxon>Metazoa</taxon>
        <taxon>Ecdysozoa</taxon>
        <taxon>Arthropoda</taxon>
        <taxon>Hexapoda</taxon>
        <taxon>Insecta</taxon>
        <taxon>Pterygota</taxon>
        <taxon>Neoptera</taxon>
        <taxon>Endopterygota</taxon>
        <taxon>Hymenoptera</taxon>
        <taxon>Apocrita</taxon>
        <taxon>Aculeata</taxon>
        <taxon>Vespoidea</taxon>
        <taxon>Vespidae</taxon>
        <taxon>Eumeninae</taxon>
        <taxon>Odynerus</taxon>
    </lineage>
</organism>
<evidence type="ECO:0000313" key="3">
    <source>
        <dbReference type="Proteomes" id="UP001258017"/>
    </source>
</evidence>
<proteinExistence type="inferred from homology"/>
<dbReference type="Gene3D" id="1.25.40.10">
    <property type="entry name" value="Tetratricopeptide repeat domain"/>
    <property type="match status" value="1"/>
</dbReference>
<evidence type="ECO:0000256" key="1">
    <source>
        <dbReference type="ARBA" id="ARBA00006995"/>
    </source>
</evidence>
<dbReference type="PANTHER" id="PTHR21405">
    <property type="entry name" value="CDNA SEQUENCE BC021608"/>
    <property type="match status" value="1"/>
</dbReference>
<dbReference type="EMBL" id="JAIFRP010000014">
    <property type="protein sequence ID" value="KAK2586239.1"/>
    <property type="molecule type" value="Genomic_DNA"/>
</dbReference>
<name>A0AAD9RUL3_9HYME</name>
<comment type="similarity">
    <text evidence="1">Belongs to the TTC36 family.</text>
</comment>
<dbReference type="SUPFAM" id="SSF48452">
    <property type="entry name" value="TPR-like"/>
    <property type="match status" value="1"/>
</dbReference>
<dbReference type="GO" id="GO:0006570">
    <property type="term" value="P:tyrosine metabolic process"/>
    <property type="evidence" value="ECO:0007669"/>
    <property type="project" value="TreeGrafter"/>
</dbReference>
<gene>
    <name evidence="2" type="ORF">KPH14_001496</name>
</gene>
<evidence type="ECO:0000313" key="2">
    <source>
        <dbReference type="EMBL" id="KAK2586239.1"/>
    </source>
</evidence>
<reference evidence="2" key="2">
    <citation type="journal article" date="2023" name="Commun. Biol.">
        <title>Intrasexual cuticular hydrocarbon dimorphism in a wasp sheds light on hydrocarbon biosynthesis genes in Hymenoptera.</title>
        <authorList>
            <person name="Moris V.C."/>
            <person name="Podsiadlowski L."/>
            <person name="Martin S."/>
            <person name="Oeyen J.P."/>
            <person name="Donath A."/>
            <person name="Petersen M."/>
            <person name="Wilbrandt J."/>
            <person name="Misof B."/>
            <person name="Liedtke D."/>
            <person name="Thamm M."/>
            <person name="Scheiner R."/>
            <person name="Schmitt T."/>
            <person name="Niehuis O."/>
        </authorList>
    </citation>
    <scope>NUCLEOTIDE SEQUENCE</scope>
    <source>
        <strain evidence="2">GBR_01_08_01A</strain>
    </source>
</reference>
<dbReference type="InterPro" id="IPR038906">
    <property type="entry name" value="TTC36"/>
</dbReference>
<dbReference type="InterPro" id="IPR019734">
    <property type="entry name" value="TPR_rpt"/>
</dbReference>
<dbReference type="AlphaFoldDB" id="A0AAD9RUL3"/>